<evidence type="ECO:0000313" key="4">
    <source>
        <dbReference type="EMBL" id="KAK2990282.1"/>
    </source>
</evidence>
<dbReference type="GO" id="GO:0008270">
    <property type="term" value="F:zinc ion binding"/>
    <property type="evidence" value="ECO:0007669"/>
    <property type="project" value="UniProtKB-KW"/>
</dbReference>
<keyword evidence="1" id="KW-0863">Zinc-finger</keyword>
<evidence type="ECO:0000259" key="3">
    <source>
        <dbReference type="PROSITE" id="PS50157"/>
    </source>
</evidence>
<dbReference type="PANTHER" id="PTHR46353">
    <property type="entry name" value="ZINC FINGER PROTEIN 5"/>
    <property type="match status" value="1"/>
</dbReference>
<dbReference type="InterPro" id="IPR044299">
    <property type="entry name" value="GIS3/ZFP5/ZFP6"/>
</dbReference>
<name>A0AA88RQ96_9ASTE</name>
<evidence type="ECO:0000256" key="2">
    <source>
        <dbReference type="SAM" id="MobiDB-lite"/>
    </source>
</evidence>
<gene>
    <name evidence="4" type="ORF">RJ640_014734</name>
</gene>
<dbReference type="GO" id="GO:0003700">
    <property type="term" value="F:DNA-binding transcription factor activity"/>
    <property type="evidence" value="ECO:0007669"/>
    <property type="project" value="TreeGrafter"/>
</dbReference>
<dbReference type="GO" id="GO:0000976">
    <property type="term" value="F:transcription cis-regulatory region binding"/>
    <property type="evidence" value="ECO:0007669"/>
    <property type="project" value="TreeGrafter"/>
</dbReference>
<dbReference type="EMBL" id="JAVXUO010000661">
    <property type="protein sequence ID" value="KAK2990282.1"/>
    <property type="molecule type" value="Genomic_DNA"/>
</dbReference>
<dbReference type="PANTHER" id="PTHR46353:SF23">
    <property type="entry name" value="C2H2 ZINC FINGER-CONTAINING PROTEIN-RELATED"/>
    <property type="match status" value="1"/>
</dbReference>
<keyword evidence="1" id="KW-0862">Zinc</keyword>
<feature type="region of interest" description="Disordered" evidence="2">
    <location>
        <begin position="157"/>
        <end position="181"/>
    </location>
</feature>
<dbReference type="PROSITE" id="PS50157">
    <property type="entry name" value="ZINC_FINGER_C2H2_2"/>
    <property type="match status" value="1"/>
</dbReference>
<sequence length="191" mass="20617">MAESSSSLGDDRHKTSPSSGMRLFGFSVTGGDKLPATVHHEGDNRRFECQYCHRDFANSQALGGHQNAHKKERQRSKRAQFMSDHQHRRLGVTVPIINVHSARSGPSVYSGATPNSTTTAYGARFRSPAEGCVYPPQVLSGVPVPPRFQSRLYIGRSHELGGGDSGGVGPPNSHMIAEIDDGDGVDVDLHL</sequence>
<comment type="caution">
    <text evidence="4">The sequence shown here is derived from an EMBL/GenBank/DDBJ whole genome shotgun (WGS) entry which is preliminary data.</text>
</comment>
<keyword evidence="5" id="KW-1185">Reference proteome</keyword>
<feature type="region of interest" description="Disordered" evidence="2">
    <location>
        <begin position="1"/>
        <end position="23"/>
    </location>
</feature>
<dbReference type="GO" id="GO:0010090">
    <property type="term" value="P:trichome morphogenesis"/>
    <property type="evidence" value="ECO:0007669"/>
    <property type="project" value="InterPro"/>
</dbReference>
<evidence type="ECO:0000256" key="1">
    <source>
        <dbReference type="PROSITE-ProRule" id="PRU00042"/>
    </source>
</evidence>
<dbReference type="GO" id="GO:0009740">
    <property type="term" value="P:gibberellic acid mediated signaling pathway"/>
    <property type="evidence" value="ECO:0007669"/>
    <property type="project" value="TreeGrafter"/>
</dbReference>
<reference evidence="4" key="1">
    <citation type="submission" date="2022-12" db="EMBL/GenBank/DDBJ databases">
        <title>Draft genome assemblies for two species of Escallonia (Escalloniales).</title>
        <authorList>
            <person name="Chanderbali A."/>
            <person name="Dervinis C."/>
            <person name="Anghel I."/>
            <person name="Soltis D."/>
            <person name="Soltis P."/>
            <person name="Zapata F."/>
        </authorList>
    </citation>
    <scope>NUCLEOTIDE SEQUENCE</scope>
    <source>
        <strain evidence="4">UCBG92.1500</strain>
        <tissue evidence="4">Leaf</tissue>
    </source>
</reference>
<dbReference type="Pfam" id="PF13912">
    <property type="entry name" value="zf-C2H2_6"/>
    <property type="match status" value="1"/>
</dbReference>
<protein>
    <recommendedName>
        <fullName evidence="3">C2H2-type domain-containing protein</fullName>
    </recommendedName>
</protein>
<evidence type="ECO:0000313" key="5">
    <source>
        <dbReference type="Proteomes" id="UP001187471"/>
    </source>
</evidence>
<dbReference type="InterPro" id="IPR036236">
    <property type="entry name" value="Znf_C2H2_sf"/>
</dbReference>
<accession>A0AA88RQ96</accession>
<dbReference type="GO" id="GO:0009736">
    <property type="term" value="P:cytokinin-activated signaling pathway"/>
    <property type="evidence" value="ECO:0007669"/>
    <property type="project" value="TreeGrafter"/>
</dbReference>
<feature type="domain" description="C2H2-type" evidence="3">
    <location>
        <begin position="47"/>
        <end position="74"/>
    </location>
</feature>
<dbReference type="Proteomes" id="UP001187471">
    <property type="component" value="Unassembled WGS sequence"/>
</dbReference>
<organism evidence="4 5">
    <name type="scientific">Escallonia rubra</name>
    <dbReference type="NCBI Taxonomy" id="112253"/>
    <lineage>
        <taxon>Eukaryota</taxon>
        <taxon>Viridiplantae</taxon>
        <taxon>Streptophyta</taxon>
        <taxon>Embryophyta</taxon>
        <taxon>Tracheophyta</taxon>
        <taxon>Spermatophyta</taxon>
        <taxon>Magnoliopsida</taxon>
        <taxon>eudicotyledons</taxon>
        <taxon>Gunneridae</taxon>
        <taxon>Pentapetalae</taxon>
        <taxon>asterids</taxon>
        <taxon>campanulids</taxon>
        <taxon>Escalloniales</taxon>
        <taxon>Escalloniaceae</taxon>
        <taxon>Escallonia</taxon>
    </lineage>
</organism>
<dbReference type="GO" id="GO:0005634">
    <property type="term" value="C:nucleus"/>
    <property type="evidence" value="ECO:0007669"/>
    <property type="project" value="TreeGrafter"/>
</dbReference>
<dbReference type="InterPro" id="IPR013087">
    <property type="entry name" value="Znf_C2H2_type"/>
</dbReference>
<dbReference type="SUPFAM" id="SSF57667">
    <property type="entry name" value="beta-beta-alpha zinc fingers"/>
    <property type="match status" value="1"/>
</dbReference>
<proteinExistence type="predicted"/>
<dbReference type="AlphaFoldDB" id="A0AA88RQ96"/>
<dbReference type="PROSITE" id="PS00028">
    <property type="entry name" value="ZINC_FINGER_C2H2_1"/>
    <property type="match status" value="1"/>
</dbReference>
<keyword evidence="1" id="KW-0479">Metal-binding</keyword>
<dbReference type="Gene3D" id="3.30.160.60">
    <property type="entry name" value="Classic Zinc Finger"/>
    <property type="match status" value="1"/>
</dbReference>